<feature type="compositionally biased region" description="Basic and acidic residues" evidence="1">
    <location>
        <begin position="1"/>
        <end position="27"/>
    </location>
</feature>
<name>A0A6J5LCE6_9CAUD</name>
<gene>
    <name evidence="2" type="ORF">UFOVP135_34</name>
</gene>
<proteinExistence type="predicted"/>
<reference evidence="2" key="1">
    <citation type="submission" date="2020-04" db="EMBL/GenBank/DDBJ databases">
        <authorList>
            <person name="Chiriac C."/>
            <person name="Salcher M."/>
            <person name="Ghai R."/>
            <person name="Kavagutti S V."/>
        </authorList>
    </citation>
    <scope>NUCLEOTIDE SEQUENCE</scope>
</reference>
<evidence type="ECO:0000256" key="1">
    <source>
        <dbReference type="SAM" id="MobiDB-lite"/>
    </source>
</evidence>
<organism evidence="2">
    <name type="scientific">uncultured Caudovirales phage</name>
    <dbReference type="NCBI Taxonomy" id="2100421"/>
    <lineage>
        <taxon>Viruses</taxon>
        <taxon>Duplodnaviria</taxon>
        <taxon>Heunggongvirae</taxon>
        <taxon>Uroviricota</taxon>
        <taxon>Caudoviricetes</taxon>
        <taxon>Peduoviridae</taxon>
        <taxon>Maltschvirus</taxon>
        <taxon>Maltschvirus maltsch</taxon>
    </lineage>
</organism>
<feature type="region of interest" description="Disordered" evidence="1">
    <location>
        <begin position="1"/>
        <end position="31"/>
    </location>
</feature>
<dbReference type="EMBL" id="LR796254">
    <property type="protein sequence ID" value="CAB4131951.1"/>
    <property type="molecule type" value="Genomic_DNA"/>
</dbReference>
<evidence type="ECO:0000313" key="2">
    <source>
        <dbReference type="EMBL" id="CAB4131951.1"/>
    </source>
</evidence>
<protein>
    <submittedName>
        <fullName evidence="2">Uncharacterized protein</fullName>
    </submittedName>
</protein>
<sequence length="45" mass="5110">MGYEKRKEMGQKPDPTKVKAKGEEKKMPVAKKMAAAKKMVSKKKM</sequence>
<accession>A0A6J5LCE6</accession>